<dbReference type="Proteomes" id="UP000182152">
    <property type="component" value="Unassembled WGS sequence"/>
</dbReference>
<evidence type="ECO:0000313" key="1">
    <source>
        <dbReference type="EMBL" id="OJG83676.1"/>
    </source>
</evidence>
<comment type="caution">
    <text evidence="1">The sequence shown here is derived from an EMBL/GenBank/DDBJ whole genome shotgun (WGS) entry which is preliminary data.</text>
</comment>
<gene>
    <name evidence="1" type="ORF">RV14_GL000910</name>
</gene>
<name>A0A1L8WRN7_9ENTE</name>
<reference evidence="1 2" key="1">
    <citation type="submission" date="2014-12" db="EMBL/GenBank/DDBJ databases">
        <title>Draft genome sequences of 29 type strains of Enterococci.</title>
        <authorList>
            <person name="Zhong Z."/>
            <person name="Sun Z."/>
            <person name="Liu W."/>
            <person name="Zhang W."/>
            <person name="Zhang H."/>
        </authorList>
    </citation>
    <scope>NUCLEOTIDE SEQUENCE [LARGE SCALE GENOMIC DNA]</scope>
    <source>
        <strain evidence="1 2">DSM 15687</strain>
    </source>
</reference>
<proteinExistence type="predicted"/>
<dbReference type="RefSeq" id="WP_071854508.1">
    <property type="nucleotide sequence ID" value="NZ_JXLB01000002.1"/>
</dbReference>
<keyword evidence="2" id="KW-1185">Reference proteome</keyword>
<dbReference type="AlphaFoldDB" id="A0A1L8WRN7"/>
<accession>A0A1L8WRN7</accession>
<dbReference type="OrthoDB" id="581132at2"/>
<protein>
    <submittedName>
        <fullName evidence="1">Uncharacterized protein</fullName>
    </submittedName>
</protein>
<evidence type="ECO:0000313" key="2">
    <source>
        <dbReference type="Proteomes" id="UP000182152"/>
    </source>
</evidence>
<dbReference type="EMBL" id="JXLB01000002">
    <property type="protein sequence ID" value="OJG83676.1"/>
    <property type="molecule type" value="Genomic_DNA"/>
</dbReference>
<organism evidence="1 2">
    <name type="scientific">Enterococcus ratti</name>
    <dbReference type="NCBI Taxonomy" id="150033"/>
    <lineage>
        <taxon>Bacteria</taxon>
        <taxon>Bacillati</taxon>
        <taxon>Bacillota</taxon>
        <taxon>Bacilli</taxon>
        <taxon>Lactobacillales</taxon>
        <taxon>Enterococcaceae</taxon>
        <taxon>Enterococcus</taxon>
    </lineage>
</organism>
<sequence length="643" mass="75800">MKIELCMEDIQRRSKPNLNEIRLIQNTLYKKIKKEEVQEFAESIAVKGKTSMLATYFETEEFSERIHSINFKQQQLIMLDFDNSKVDIKEYGVTTYDYVRNHDFIKQNACFMYRTFSDKEAIVDKFRVVFVLNESVKDYLLIGNIYTKLFRLFPSADRKCSNPNRLFFGSNRGYEEVHFSNLLNVKEFTSDIVPMKKQSNKIVKSEIYNEQYEIQDRKLVWQLIKENTQESIDEARAIILDKFDSEISKIYPSYTNARVILRQTIDMREFLELPKSEPFHDILEKDENPSASVIRWEDGTQIYHRFNKDSFANLDILRVVAKLLNLTGYEAHCKSIDLLLYLTGSSLDRTSESAEQIDKIQFFRKVLKGEKLATEYPKFTKFLGSDLRISIALLDMLSEYMYEDFKTGEVRHLLCLTSENIAKEINIVLGTKYDHTRIHKVINKLAITENIEKLEESQIPAELFEKYTENSYEKIISNKYHHTNFIEFKNADMEKSETISKELYDNNYTLNALNFEGIARILGKDIASNVFKQRETTVVSKKIKVDENLLSESKKENELKIAKFILRKIETQNYVAERDIIFYVYKYLLKKKTKKDAEYLVKQCRANICKDYDLELIRVTNSIRDSYKISNEIKSRSIIYVKN</sequence>